<dbReference type="PANTHER" id="PTHR30055">
    <property type="entry name" value="HTH-TYPE TRANSCRIPTIONAL REGULATOR RUTR"/>
    <property type="match status" value="1"/>
</dbReference>
<dbReference type="AlphaFoldDB" id="A0A542CTQ6"/>
<comment type="caution">
    <text evidence="6">The sequence shown here is derived from an EMBL/GenBank/DDBJ whole genome shotgun (WGS) entry which is preliminary data.</text>
</comment>
<accession>A0A542CTQ6</accession>
<dbReference type="OrthoDB" id="9805134at2"/>
<evidence type="ECO:0000256" key="3">
    <source>
        <dbReference type="ARBA" id="ARBA00023163"/>
    </source>
</evidence>
<evidence type="ECO:0000313" key="6">
    <source>
        <dbReference type="EMBL" id="TQI94170.1"/>
    </source>
</evidence>
<dbReference type="Pfam" id="PF21351">
    <property type="entry name" value="TetR_C_41"/>
    <property type="match status" value="1"/>
</dbReference>
<evidence type="ECO:0000256" key="1">
    <source>
        <dbReference type="ARBA" id="ARBA00023015"/>
    </source>
</evidence>
<dbReference type="EMBL" id="VFML01000002">
    <property type="protein sequence ID" value="TQI94170.1"/>
    <property type="molecule type" value="Genomic_DNA"/>
</dbReference>
<protein>
    <submittedName>
        <fullName evidence="6">TetR family transcriptional regulator</fullName>
    </submittedName>
</protein>
<evidence type="ECO:0000313" key="7">
    <source>
        <dbReference type="Proteomes" id="UP000320876"/>
    </source>
</evidence>
<dbReference type="InterPro" id="IPR049484">
    <property type="entry name" value="Rv0078-like_C"/>
</dbReference>
<dbReference type="Pfam" id="PF00440">
    <property type="entry name" value="TetR_N"/>
    <property type="match status" value="1"/>
</dbReference>
<reference evidence="6 7" key="1">
    <citation type="submission" date="2019-06" db="EMBL/GenBank/DDBJ databases">
        <title>Sequencing the genomes of 1000 actinobacteria strains.</title>
        <authorList>
            <person name="Klenk H.-P."/>
        </authorList>
    </citation>
    <scope>NUCLEOTIDE SEQUENCE [LARGE SCALE GENOMIC DNA]</scope>
    <source>
        <strain evidence="6 7">DSM 45679</strain>
    </source>
</reference>
<keyword evidence="7" id="KW-1185">Reference proteome</keyword>
<dbReference type="InterPro" id="IPR001647">
    <property type="entry name" value="HTH_TetR"/>
</dbReference>
<evidence type="ECO:0000256" key="2">
    <source>
        <dbReference type="ARBA" id="ARBA00023125"/>
    </source>
</evidence>
<dbReference type="GO" id="GO:0003700">
    <property type="term" value="F:DNA-binding transcription factor activity"/>
    <property type="evidence" value="ECO:0007669"/>
    <property type="project" value="TreeGrafter"/>
</dbReference>
<evidence type="ECO:0000256" key="4">
    <source>
        <dbReference type="PROSITE-ProRule" id="PRU00335"/>
    </source>
</evidence>
<gene>
    <name evidence="6" type="ORF">FB471_6328</name>
</gene>
<dbReference type="PRINTS" id="PR00455">
    <property type="entry name" value="HTHTETR"/>
</dbReference>
<keyword evidence="3" id="KW-0804">Transcription</keyword>
<dbReference type="GO" id="GO:0000976">
    <property type="term" value="F:transcription cis-regulatory region binding"/>
    <property type="evidence" value="ECO:0007669"/>
    <property type="project" value="TreeGrafter"/>
</dbReference>
<dbReference type="PANTHER" id="PTHR30055:SF234">
    <property type="entry name" value="HTH-TYPE TRANSCRIPTIONAL REGULATOR BETI"/>
    <property type="match status" value="1"/>
</dbReference>
<feature type="domain" description="HTH tetR-type" evidence="5">
    <location>
        <begin position="11"/>
        <end position="71"/>
    </location>
</feature>
<dbReference type="Proteomes" id="UP000320876">
    <property type="component" value="Unassembled WGS sequence"/>
</dbReference>
<dbReference type="InterPro" id="IPR009057">
    <property type="entry name" value="Homeodomain-like_sf"/>
</dbReference>
<dbReference type="Gene3D" id="1.10.357.10">
    <property type="entry name" value="Tetracycline Repressor, domain 2"/>
    <property type="match status" value="1"/>
</dbReference>
<dbReference type="PROSITE" id="PS01081">
    <property type="entry name" value="HTH_TETR_1"/>
    <property type="match status" value="1"/>
</dbReference>
<organism evidence="6 7">
    <name type="scientific">Amycolatopsis cihanbeyliensis</name>
    <dbReference type="NCBI Taxonomy" id="1128664"/>
    <lineage>
        <taxon>Bacteria</taxon>
        <taxon>Bacillati</taxon>
        <taxon>Actinomycetota</taxon>
        <taxon>Actinomycetes</taxon>
        <taxon>Pseudonocardiales</taxon>
        <taxon>Pseudonocardiaceae</taxon>
        <taxon>Amycolatopsis</taxon>
    </lineage>
</organism>
<dbReference type="RefSeq" id="WP_142003431.1">
    <property type="nucleotide sequence ID" value="NZ_VFML01000002.1"/>
</dbReference>
<keyword evidence="2 4" id="KW-0238">DNA-binding</keyword>
<proteinExistence type="predicted"/>
<dbReference type="InterPro" id="IPR023772">
    <property type="entry name" value="DNA-bd_HTH_TetR-type_CS"/>
</dbReference>
<dbReference type="PROSITE" id="PS50977">
    <property type="entry name" value="HTH_TETR_2"/>
    <property type="match status" value="1"/>
</dbReference>
<dbReference type="InterPro" id="IPR050109">
    <property type="entry name" value="HTH-type_TetR-like_transc_reg"/>
</dbReference>
<evidence type="ECO:0000259" key="5">
    <source>
        <dbReference type="PROSITE" id="PS50977"/>
    </source>
</evidence>
<sequence length="204" mass="21662">MPRRSQQDRTRATTAALVTAGRELLARHGYAQVSAEQIVSAAGVTRGALHHHFGDKRGLFVAVLDEIETELTADVAEALHTAADQWTGMVTALGRFLDNCRRPEVVQLALIDAPAVLGWQGWREQEAQHGLGVITEALRDAAGAGLLRPAPVPALAQLVLSALIEASLIIAHAEDKAAARADAEQSLLLLLSGLLTEPDPGTPR</sequence>
<keyword evidence="1" id="KW-0805">Transcription regulation</keyword>
<feature type="DNA-binding region" description="H-T-H motif" evidence="4">
    <location>
        <begin position="34"/>
        <end position="53"/>
    </location>
</feature>
<name>A0A542CTQ6_AMYCI</name>
<dbReference type="SUPFAM" id="SSF46689">
    <property type="entry name" value="Homeodomain-like"/>
    <property type="match status" value="1"/>
</dbReference>